<feature type="region of interest" description="Disordered" evidence="1">
    <location>
        <begin position="1"/>
        <end position="21"/>
    </location>
</feature>
<dbReference type="EMBL" id="JOJR01000252">
    <property type="protein sequence ID" value="RCN41056.1"/>
    <property type="molecule type" value="Genomic_DNA"/>
</dbReference>
<evidence type="ECO:0000256" key="1">
    <source>
        <dbReference type="SAM" id="MobiDB-lite"/>
    </source>
</evidence>
<evidence type="ECO:0000313" key="2">
    <source>
        <dbReference type="EMBL" id="RCN41056.1"/>
    </source>
</evidence>
<dbReference type="OrthoDB" id="5872069at2759"/>
<comment type="caution">
    <text evidence="2">The sequence shown here is derived from an EMBL/GenBank/DDBJ whole genome shotgun (WGS) entry which is preliminary data.</text>
</comment>
<proteinExistence type="predicted"/>
<evidence type="ECO:0000313" key="3">
    <source>
        <dbReference type="Proteomes" id="UP000252519"/>
    </source>
</evidence>
<reference evidence="2 3" key="1">
    <citation type="submission" date="2014-10" db="EMBL/GenBank/DDBJ databases">
        <title>Draft genome of the hookworm Ancylostoma caninum.</title>
        <authorList>
            <person name="Mitreva M."/>
        </authorList>
    </citation>
    <scope>NUCLEOTIDE SEQUENCE [LARGE SCALE GENOMIC DNA]</scope>
    <source>
        <strain evidence="2 3">Baltimore</strain>
    </source>
</reference>
<protein>
    <submittedName>
        <fullName evidence="2">Uncharacterized protein</fullName>
    </submittedName>
</protein>
<sequence>MGPPLTRSRTHSNDSRAAAPITTEIPAFTRRITGSLANLSDDATVRGRDAKELRDATAQAITEVWNDTRTATATLARQVNEGNSSLLTGLNQSFSAVGQRINSIPMPGWADS</sequence>
<organism evidence="2 3">
    <name type="scientific">Ancylostoma caninum</name>
    <name type="common">Dog hookworm</name>
    <dbReference type="NCBI Taxonomy" id="29170"/>
    <lineage>
        <taxon>Eukaryota</taxon>
        <taxon>Metazoa</taxon>
        <taxon>Ecdysozoa</taxon>
        <taxon>Nematoda</taxon>
        <taxon>Chromadorea</taxon>
        <taxon>Rhabditida</taxon>
        <taxon>Rhabditina</taxon>
        <taxon>Rhabditomorpha</taxon>
        <taxon>Strongyloidea</taxon>
        <taxon>Ancylostomatidae</taxon>
        <taxon>Ancylostomatinae</taxon>
        <taxon>Ancylostoma</taxon>
    </lineage>
</organism>
<gene>
    <name evidence="2" type="ORF">ANCCAN_13002</name>
</gene>
<name>A0A368G9I4_ANCCA</name>
<accession>A0A368G9I4</accession>
<keyword evidence="3" id="KW-1185">Reference proteome</keyword>
<dbReference type="Proteomes" id="UP000252519">
    <property type="component" value="Unassembled WGS sequence"/>
</dbReference>
<dbReference type="AlphaFoldDB" id="A0A368G9I4"/>